<proteinExistence type="inferred from homology"/>
<dbReference type="Pfam" id="PF13541">
    <property type="entry name" value="ChlI"/>
    <property type="match status" value="1"/>
</dbReference>
<sequence length="505" mass="53246">MNLALAYSRARVGVHAPEVRVEAHLGGGLPNFTLVGMPATAVRESRERVRAAIINAQLEFPQRRITVNLAPADLPKEGGRYDLAIALGLLAASGQLPLTALSEVELLGELALTGELKPVDGVLPAVLAAARAGRLLIVPAGNGAEAALAGEGRALVARTLLEVCAHLQGRKPLLPARAPEGPATPSYPDLADVRGQATARRALEVAAAGGHALLFIGPPGCGKTLLASRLPGLLPEPTEEEALETAAVHSVSGQGLDPAHWRQRPFRAPHHLASAVALTGGGGNPRPGEISLAHHGVLFLDELGEWSRYALDSLRQPLESGVVTVSRAARQVQFPARFQLVAAMNPCPCGWAGDPSGRCGCSAEAVARYRAGVSGPLLDRIDIQLAVPRLLPEQLRPEAPPGEPTATVRERVLAARARQMARAGVANAQLDQAGTERHCALATPERRLLERAIERLQLSARAVHRIQRVARTLADLEGAEHIGRAHVAEAIGYRLLDRRPVPGLG</sequence>
<evidence type="ECO:0000313" key="4">
    <source>
        <dbReference type="Proteomes" id="UP000322165"/>
    </source>
</evidence>
<evidence type="ECO:0000313" key="3">
    <source>
        <dbReference type="EMBL" id="KAA2284245.1"/>
    </source>
</evidence>
<dbReference type="Gene3D" id="3.40.50.300">
    <property type="entry name" value="P-loop containing nucleotide triphosphate hydrolases"/>
    <property type="match status" value="1"/>
</dbReference>
<dbReference type="SUPFAM" id="SSF54211">
    <property type="entry name" value="Ribosomal protein S5 domain 2-like"/>
    <property type="match status" value="1"/>
</dbReference>
<dbReference type="PANTHER" id="PTHR32039:SF7">
    <property type="entry name" value="COMPETENCE PROTEIN COMM"/>
    <property type="match status" value="1"/>
</dbReference>
<dbReference type="Proteomes" id="UP000322165">
    <property type="component" value="Unassembled WGS sequence"/>
</dbReference>
<dbReference type="NCBIfam" id="TIGR00368">
    <property type="entry name" value="YifB family Mg chelatase-like AAA ATPase"/>
    <property type="match status" value="1"/>
</dbReference>
<dbReference type="InterPro" id="IPR027417">
    <property type="entry name" value="P-loop_NTPase"/>
</dbReference>
<keyword evidence="4" id="KW-1185">Reference proteome</keyword>
<dbReference type="SUPFAM" id="SSF52540">
    <property type="entry name" value="P-loop containing nucleoside triphosphate hydrolases"/>
    <property type="match status" value="1"/>
</dbReference>
<dbReference type="InterPro" id="IPR014721">
    <property type="entry name" value="Ribsml_uS5_D2-typ_fold_subgr"/>
</dbReference>
<name>A0A5B2Z8N8_9GAMM</name>
<reference evidence="3 4" key="1">
    <citation type="submission" date="2019-09" db="EMBL/GenBank/DDBJ databases">
        <title>Arenimonas chukotkensis sp. nov., a bacterium isolated from Chukotka hot spring, Arctic region, Russia.</title>
        <authorList>
            <person name="Zayulina K.S."/>
            <person name="Prokofeva M.I."/>
            <person name="Elcheninov A.G."/>
            <person name="Novikov A."/>
            <person name="Kochetkova T.V."/>
            <person name="Kublanov I.V."/>
        </authorList>
    </citation>
    <scope>NUCLEOTIDE SEQUENCE [LARGE SCALE GENOMIC DNA]</scope>
    <source>
        <strain evidence="3 4">3729k</strain>
    </source>
</reference>
<feature type="domain" description="AAA+ ATPase" evidence="2">
    <location>
        <begin position="209"/>
        <end position="391"/>
    </location>
</feature>
<evidence type="ECO:0000256" key="1">
    <source>
        <dbReference type="ARBA" id="ARBA00006354"/>
    </source>
</evidence>
<organism evidence="3 4">
    <name type="scientific">Arenimonas fontis</name>
    <dbReference type="NCBI Taxonomy" id="2608255"/>
    <lineage>
        <taxon>Bacteria</taxon>
        <taxon>Pseudomonadati</taxon>
        <taxon>Pseudomonadota</taxon>
        <taxon>Gammaproteobacteria</taxon>
        <taxon>Lysobacterales</taxon>
        <taxon>Lysobacteraceae</taxon>
        <taxon>Arenimonas</taxon>
    </lineage>
</organism>
<reference evidence="3 4" key="2">
    <citation type="submission" date="2019-09" db="EMBL/GenBank/DDBJ databases">
        <authorList>
            <person name="Mazur A."/>
        </authorList>
    </citation>
    <scope>NUCLEOTIDE SEQUENCE [LARGE SCALE GENOMIC DNA]</scope>
    <source>
        <strain evidence="3 4">3729k</strain>
    </source>
</reference>
<dbReference type="InterPro" id="IPR004482">
    <property type="entry name" value="Mg_chelat-rel"/>
</dbReference>
<gene>
    <name evidence="3" type="ORF">F0415_10130</name>
</gene>
<comment type="caution">
    <text evidence="3">The sequence shown here is derived from an EMBL/GenBank/DDBJ whole genome shotgun (WGS) entry which is preliminary data.</text>
</comment>
<evidence type="ECO:0000259" key="2">
    <source>
        <dbReference type="SMART" id="SM00382"/>
    </source>
</evidence>
<dbReference type="Pfam" id="PF13335">
    <property type="entry name" value="Mg_chelatase_C"/>
    <property type="match status" value="1"/>
</dbReference>
<dbReference type="EMBL" id="VUOD01000008">
    <property type="protein sequence ID" value="KAA2284245.1"/>
    <property type="molecule type" value="Genomic_DNA"/>
</dbReference>
<dbReference type="PANTHER" id="PTHR32039">
    <property type="entry name" value="MAGNESIUM-CHELATASE SUBUNIT CHLI"/>
    <property type="match status" value="1"/>
</dbReference>
<dbReference type="Pfam" id="PF01078">
    <property type="entry name" value="Mg_chelatase"/>
    <property type="match status" value="1"/>
</dbReference>
<dbReference type="InterPro" id="IPR025158">
    <property type="entry name" value="Mg_chelat-rel_C"/>
</dbReference>
<dbReference type="InterPro" id="IPR000523">
    <property type="entry name" value="Mg_chelatse_chII-like_cat_dom"/>
</dbReference>
<dbReference type="RefSeq" id="WP_149861107.1">
    <property type="nucleotide sequence ID" value="NZ_VUOD01000008.1"/>
</dbReference>
<comment type="similarity">
    <text evidence="1">Belongs to the Mg-chelatase subunits D/I family. ComM subfamily.</text>
</comment>
<dbReference type="InterPro" id="IPR003593">
    <property type="entry name" value="AAA+_ATPase"/>
</dbReference>
<dbReference type="SMART" id="SM00382">
    <property type="entry name" value="AAA"/>
    <property type="match status" value="1"/>
</dbReference>
<accession>A0A5B2Z8N8</accession>
<dbReference type="InterPro" id="IPR045006">
    <property type="entry name" value="CHLI-like"/>
</dbReference>
<dbReference type="Gene3D" id="3.30.230.10">
    <property type="match status" value="1"/>
</dbReference>
<dbReference type="GO" id="GO:0005524">
    <property type="term" value="F:ATP binding"/>
    <property type="evidence" value="ECO:0007669"/>
    <property type="project" value="InterPro"/>
</dbReference>
<dbReference type="InterPro" id="IPR020568">
    <property type="entry name" value="Ribosomal_Su5_D2-typ_SF"/>
</dbReference>
<dbReference type="AlphaFoldDB" id="A0A5B2Z8N8"/>
<protein>
    <submittedName>
        <fullName evidence="3">YifB family Mg chelatase-like AAA ATPase</fullName>
    </submittedName>
</protein>
<dbReference type="NCBIfam" id="NF007365">
    <property type="entry name" value="PRK09862.1"/>
    <property type="match status" value="1"/>
</dbReference>